<sequence>MFMDIPASGEGGYEPLPPRCHSCKQFIAPGSPTETVAFPVDQEHHLEDLNGLYHADCARPYLSIYRALDMLSRPFF</sequence>
<accession>A0ABS5W7H6</accession>
<name>A0ABS5W7H6_9SPHN</name>
<evidence type="ECO:0000313" key="2">
    <source>
        <dbReference type="Proteomes" id="UP000811255"/>
    </source>
</evidence>
<dbReference type="Proteomes" id="UP000811255">
    <property type="component" value="Unassembled WGS sequence"/>
</dbReference>
<dbReference type="RefSeq" id="WP_214537337.1">
    <property type="nucleotide sequence ID" value="NZ_JAHFVK010000002.1"/>
</dbReference>
<reference evidence="1 2" key="1">
    <citation type="submission" date="2021-05" db="EMBL/GenBank/DDBJ databases">
        <title>Croceibacterium sp. LX-88 genome sequence.</title>
        <authorList>
            <person name="Luo X."/>
        </authorList>
    </citation>
    <scope>NUCLEOTIDE SEQUENCE [LARGE SCALE GENOMIC DNA]</scope>
    <source>
        <strain evidence="1 2">LX-88</strain>
    </source>
</reference>
<gene>
    <name evidence="1" type="ORF">KK137_15020</name>
</gene>
<evidence type="ECO:0000313" key="1">
    <source>
        <dbReference type="EMBL" id="MBT2135649.1"/>
    </source>
</evidence>
<proteinExistence type="predicted"/>
<dbReference type="EMBL" id="JAHFVK010000002">
    <property type="protein sequence ID" value="MBT2135649.1"/>
    <property type="molecule type" value="Genomic_DNA"/>
</dbReference>
<protein>
    <submittedName>
        <fullName evidence="1">Uncharacterized protein</fullName>
    </submittedName>
</protein>
<comment type="caution">
    <text evidence="1">The sequence shown here is derived from an EMBL/GenBank/DDBJ whole genome shotgun (WGS) entry which is preliminary data.</text>
</comment>
<keyword evidence="2" id="KW-1185">Reference proteome</keyword>
<organism evidence="1 2">
    <name type="scientific">Croceibacterium selenioxidans</name>
    <dbReference type="NCBI Taxonomy" id="2838833"/>
    <lineage>
        <taxon>Bacteria</taxon>
        <taxon>Pseudomonadati</taxon>
        <taxon>Pseudomonadota</taxon>
        <taxon>Alphaproteobacteria</taxon>
        <taxon>Sphingomonadales</taxon>
        <taxon>Erythrobacteraceae</taxon>
        <taxon>Croceibacterium</taxon>
    </lineage>
</organism>